<reference evidence="1" key="1">
    <citation type="submission" date="2021-06" db="EMBL/GenBank/DDBJ databases">
        <authorList>
            <person name="Hodson N. C."/>
            <person name="Mongue J. A."/>
            <person name="Jaron S. K."/>
        </authorList>
    </citation>
    <scope>NUCLEOTIDE SEQUENCE</scope>
</reference>
<gene>
    <name evidence="1" type="ORF">AFUS01_LOCUS8387</name>
</gene>
<evidence type="ECO:0000313" key="2">
    <source>
        <dbReference type="Proteomes" id="UP000708208"/>
    </source>
</evidence>
<dbReference type="EMBL" id="CAJVCH010058180">
    <property type="protein sequence ID" value="CAG7719043.1"/>
    <property type="molecule type" value="Genomic_DNA"/>
</dbReference>
<organism evidence="1 2">
    <name type="scientific">Allacma fusca</name>
    <dbReference type="NCBI Taxonomy" id="39272"/>
    <lineage>
        <taxon>Eukaryota</taxon>
        <taxon>Metazoa</taxon>
        <taxon>Ecdysozoa</taxon>
        <taxon>Arthropoda</taxon>
        <taxon>Hexapoda</taxon>
        <taxon>Collembola</taxon>
        <taxon>Symphypleona</taxon>
        <taxon>Sminthuridae</taxon>
        <taxon>Allacma</taxon>
    </lineage>
</organism>
<accession>A0A8J2NRW5</accession>
<feature type="non-terminal residue" evidence="1">
    <location>
        <position position="1"/>
    </location>
</feature>
<comment type="caution">
    <text evidence="1">The sequence shown here is derived from an EMBL/GenBank/DDBJ whole genome shotgun (WGS) entry which is preliminary data.</text>
</comment>
<evidence type="ECO:0000313" key="1">
    <source>
        <dbReference type="EMBL" id="CAG7719043.1"/>
    </source>
</evidence>
<keyword evidence="2" id="KW-1185">Reference proteome</keyword>
<dbReference type="AlphaFoldDB" id="A0A8J2NRW5"/>
<name>A0A8J2NRW5_9HEXA</name>
<proteinExistence type="predicted"/>
<feature type="non-terminal residue" evidence="1">
    <location>
        <position position="49"/>
    </location>
</feature>
<dbReference type="OrthoDB" id="7699989at2759"/>
<protein>
    <submittedName>
        <fullName evidence="1">Uncharacterized protein</fullName>
    </submittedName>
</protein>
<sequence>TTPGSVEIVGTAVNPATVLALNRHTNLRIIKESVLVRDKNNASLPIRDI</sequence>
<dbReference type="Proteomes" id="UP000708208">
    <property type="component" value="Unassembled WGS sequence"/>
</dbReference>